<dbReference type="EMBL" id="CP095045">
    <property type="protein sequence ID" value="UOQ58767.1"/>
    <property type="molecule type" value="Genomic_DNA"/>
</dbReference>
<name>A0ABY4FR79_9MICO</name>
<organism evidence="1 2">
    <name type="scientific">Leucobacter allii</name>
    <dbReference type="NCBI Taxonomy" id="2932247"/>
    <lineage>
        <taxon>Bacteria</taxon>
        <taxon>Bacillati</taxon>
        <taxon>Actinomycetota</taxon>
        <taxon>Actinomycetes</taxon>
        <taxon>Micrococcales</taxon>
        <taxon>Microbacteriaceae</taxon>
        <taxon>Leucobacter</taxon>
    </lineage>
</organism>
<dbReference type="RefSeq" id="WP_244729890.1">
    <property type="nucleotide sequence ID" value="NZ_CP095045.1"/>
</dbReference>
<proteinExistence type="predicted"/>
<evidence type="ECO:0000313" key="2">
    <source>
        <dbReference type="Proteomes" id="UP000831786"/>
    </source>
</evidence>
<evidence type="ECO:0000313" key="1">
    <source>
        <dbReference type="EMBL" id="UOQ58767.1"/>
    </source>
</evidence>
<dbReference type="Proteomes" id="UP000831786">
    <property type="component" value="Chromosome"/>
</dbReference>
<accession>A0ABY4FR79</accession>
<sequence length="67" mass="7480">MEHEKIGDVNGVPIRVLTSDDYRTCSVCGGNCEPDPKFVSDEHCARIAFMCPEHGVQSLVDSFEDHR</sequence>
<reference evidence="1 2" key="1">
    <citation type="submission" date="2022-04" db="EMBL/GenBank/DDBJ databases">
        <title>Leucobacter sp. isolated from rhizosphere of garlic.</title>
        <authorList>
            <person name="Won M."/>
            <person name="Lee C.-M."/>
            <person name="Woen H.-Y."/>
            <person name="Kwon S.-W."/>
        </authorList>
    </citation>
    <scope>NUCLEOTIDE SEQUENCE [LARGE SCALE GENOMIC DNA]</scope>
    <source>
        <strain evidence="1 2">H21R-40</strain>
    </source>
</reference>
<keyword evidence="2" id="KW-1185">Reference proteome</keyword>
<protein>
    <submittedName>
        <fullName evidence="1">Uncharacterized protein</fullName>
    </submittedName>
</protein>
<gene>
    <name evidence="1" type="ORF">MUN78_08105</name>
</gene>